<organism evidence="7 8">
    <name type="scientific">Parathielavia appendiculata</name>
    <dbReference type="NCBI Taxonomy" id="2587402"/>
    <lineage>
        <taxon>Eukaryota</taxon>
        <taxon>Fungi</taxon>
        <taxon>Dikarya</taxon>
        <taxon>Ascomycota</taxon>
        <taxon>Pezizomycotina</taxon>
        <taxon>Sordariomycetes</taxon>
        <taxon>Sordariomycetidae</taxon>
        <taxon>Sordariales</taxon>
        <taxon>Chaetomiaceae</taxon>
        <taxon>Parathielavia</taxon>
    </lineage>
</organism>
<dbReference type="PROSITE" id="PS50244">
    <property type="entry name" value="S5A_REDUCTASE"/>
    <property type="match status" value="1"/>
</dbReference>
<keyword evidence="5" id="KW-0521">NADP</keyword>
<dbReference type="Proteomes" id="UP001302602">
    <property type="component" value="Unassembled WGS sequence"/>
</dbReference>
<feature type="transmembrane region" description="Helical" evidence="5">
    <location>
        <begin position="21"/>
        <end position="40"/>
    </location>
</feature>
<sequence>MGQNEILKQIATTLSGVTPARWCQGFFLFAAGGVLAVAAMPRDAKALLMDYGARNAQKSPSREPSQGGSEGARLVSLLATITSWTQVPHSWFSAFYVVSLACSIFWLTQYFGNGVVLRYIATSQAAAQNTSGTSSQVALGWLMMFLQATRRVFEHVTVIKPSRSTMWVVHWLLGVFFYLVMGVSVWVEGSGAILDPARHTEDAKSLLKMAVAVPVFLLAWINQYKCHKHLAGLKKYSLPEDGMFCHYICPHYTCECLIYLSMAVATAPRGAWCNRTLLCALIFVAVNLGVTASGTRKWYAEKFGTGPIACKWNMIPFVF</sequence>
<evidence type="ECO:0000256" key="3">
    <source>
        <dbReference type="ARBA" id="ARBA00022989"/>
    </source>
</evidence>
<proteinExistence type="inferred from homology"/>
<dbReference type="GO" id="GO:0102389">
    <property type="term" value="F:polyprenol reductase activity"/>
    <property type="evidence" value="ECO:0007669"/>
    <property type="project" value="UniProtKB-UniRule"/>
</dbReference>
<evidence type="ECO:0000256" key="1">
    <source>
        <dbReference type="ARBA" id="ARBA00004127"/>
    </source>
</evidence>
<reference evidence="7" key="1">
    <citation type="journal article" date="2023" name="Mol. Phylogenet. Evol.">
        <title>Genome-scale phylogeny and comparative genomics of the fungal order Sordariales.</title>
        <authorList>
            <person name="Hensen N."/>
            <person name="Bonometti L."/>
            <person name="Westerberg I."/>
            <person name="Brannstrom I.O."/>
            <person name="Guillou S."/>
            <person name="Cros-Aarteil S."/>
            <person name="Calhoun S."/>
            <person name="Haridas S."/>
            <person name="Kuo A."/>
            <person name="Mondo S."/>
            <person name="Pangilinan J."/>
            <person name="Riley R."/>
            <person name="LaButti K."/>
            <person name="Andreopoulos B."/>
            <person name="Lipzen A."/>
            <person name="Chen C."/>
            <person name="Yan M."/>
            <person name="Daum C."/>
            <person name="Ng V."/>
            <person name="Clum A."/>
            <person name="Steindorff A."/>
            <person name="Ohm R.A."/>
            <person name="Martin F."/>
            <person name="Silar P."/>
            <person name="Natvig D.O."/>
            <person name="Lalanne C."/>
            <person name="Gautier V."/>
            <person name="Ament-Velasquez S.L."/>
            <person name="Kruys A."/>
            <person name="Hutchinson M.I."/>
            <person name="Powell A.J."/>
            <person name="Barry K."/>
            <person name="Miller A.N."/>
            <person name="Grigoriev I.V."/>
            <person name="Debuchy R."/>
            <person name="Gladieux P."/>
            <person name="Hiltunen Thoren M."/>
            <person name="Johannesson H."/>
        </authorList>
    </citation>
    <scope>NUCLEOTIDE SEQUENCE</scope>
    <source>
        <strain evidence="7">CBS 731.68</strain>
    </source>
</reference>
<dbReference type="GO" id="GO:0003865">
    <property type="term" value="F:3-oxo-5-alpha-steroid 4-dehydrogenase activity"/>
    <property type="evidence" value="ECO:0007669"/>
    <property type="project" value="TreeGrafter"/>
</dbReference>
<reference evidence="7" key="2">
    <citation type="submission" date="2023-05" db="EMBL/GenBank/DDBJ databases">
        <authorList>
            <consortium name="Lawrence Berkeley National Laboratory"/>
            <person name="Steindorff A."/>
            <person name="Hensen N."/>
            <person name="Bonometti L."/>
            <person name="Westerberg I."/>
            <person name="Brannstrom I.O."/>
            <person name="Guillou S."/>
            <person name="Cros-Aarteil S."/>
            <person name="Calhoun S."/>
            <person name="Haridas S."/>
            <person name="Kuo A."/>
            <person name="Mondo S."/>
            <person name="Pangilinan J."/>
            <person name="Riley R."/>
            <person name="Labutti K."/>
            <person name="Andreopoulos B."/>
            <person name="Lipzen A."/>
            <person name="Chen C."/>
            <person name="Yanf M."/>
            <person name="Daum C."/>
            <person name="Ng V."/>
            <person name="Clum A."/>
            <person name="Ohm R."/>
            <person name="Martin F."/>
            <person name="Silar P."/>
            <person name="Natvig D."/>
            <person name="Lalanne C."/>
            <person name="Gautier V."/>
            <person name="Ament-Velasquez S.L."/>
            <person name="Kruys A."/>
            <person name="Hutchinson M.I."/>
            <person name="Powell A.J."/>
            <person name="Barry K."/>
            <person name="Miller A.N."/>
            <person name="Grigoriev I.V."/>
            <person name="Debuchy R."/>
            <person name="Gladieux P."/>
            <person name="Thoren M.H."/>
            <person name="Johannesson H."/>
        </authorList>
    </citation>
    <scope>NUCLEOTIDE SEQUENCE</scope>
    <source>
        <strain evidence="7">CBS 731.68</strain>
    </source>
</reference>
<feature type="domain" description="3-oxo-5-alpha-steroid 4-dehydrogenase C-terminal" evidence="6">
    <location>
        <begin position="166"/>
        <end position="319"/>
    </location>
</feature>
<keyword evidence="5" id="KW-0560">Oxidoreductase</keyword>
<evidence type="ECO:0000256" key="4">
    <source>
        <dbReference type="ARBA" id="ARBA00023136"/>
    </source>
</evidence>
<dbReference type="InterPro" id="IPR001104">
    <property type="entry name" value="3-oxo-5_a-steroid_4-DH_C"/>
</dbReference>
<protein>
    <recommendedName>
        <fullName evidence="5">Polyprenal reductase</fullName>
        <ecNumber evidence="5">1.3.1.94</ecNumber>
    </recommendedName>
</protein>
<dbReference type="PANTHER" id="PTHR14624">
    <property type="entry name" value="DFG10 PROTEIN"/>
    <property type="match status" value="1"/>
</dbReference>
<dbReference type="GO" id="GO:0005789">
    <property type="term" value="C:endoplasmic reticulum membrane"/>
    <property type="evidence" value="ECO:0007669"/>
    <property type="project" value="UniProtKB-SubCell"/>
</dbReference>
<comment type="function">
    <text evidence="5">Plays a key role in early steps of protein N-linked glycosylation by being involved in the conversion of polyprenol into dolichol. Acts as a polyprenal reductase that mediates the reduction of polyprenal into dolichal in a NADP-dependent mechanism. Dolichols are required for the synthesis of dolichol-linked monosaccharides and the oligosaccharide precursor used for N-glycosylation.</text>
</comment>
<comment type="pathway">
    <text evidence="5">Protein modification; protein glycosylation.</text>
</comment>
<dbReference type="GO" id="GO:0006488">
    <property type="term" value="P:dolichol-linked oligosaccharide biosynthetic process"/>
    <property type="evidence" value="ECO:0007669"/>
    <property type="project" value="UniProtKB-UniRule"/>
</dbReference>
<dbReference type="GeneID" id="87825742"/>
<dbReference type="RefSeq" id="XP_062647555.1">
    <property type="nucleotide sequence ID" value="XM_062788972.1"/>
</dbReference>
<dbReference type="AlphaFoldDB" id="A0AAN6U017"/>
<comment type="similarity">
    <text evidence="5">Belongs to the steroid 5-alpha reductase family. Polyprenal reductase subfamily.</text>
</comment>
<dbReference type="GO" id="GO:0160198">
    <property type="term" value="F:polyprenal reductase activity"/>
    <property type="evidence" value="ECO:0007669"/>
    <property type="project" value="UniProtKB-EC"/>
</dbReference>
<gene>
    <name evidence="7" type="ORF">N657DRAFT_573473</name>
</gene>
<feature type="transmembrane region" description="Helical" evidence="5">
    <location>
        <begin position="206"/>
        <end position="224"/>
    </location>
</feature>
<keyword evidence="4 5" id="KW-0472">Membrane</keyword>
<comment type="subcellular location">
    <subcellularLocation>
        <location evidence="1">Endomembrane system</location>
        <topology evidence="1">Multi-pass membrane protein</topology>
    </subcellularLocation>
    <subcellularLocation>
        <location evidence="5">Endoplasmic reticulum membrane</location>
    </subcellularLocation>
</comment>
<feature type="transmembrane region" description="Helical" evidence="5">
    <location>
        <begin position="90"/>
        <end position="108"/>
    </location>
</feature>
<evidence type="ECO:0000259" key="6">
    <source>
        <dbReference type="Pfam" id="PF02544"/>
    </source>
</evidence>
<keyword evidence="8" id="KW-1185">Reference proteome</keyword>
<evidence type="ECO:0000256" key="5">
    <source>
        <dbReference type="RuleBase" id="RU367081"/>
    </source>
</evidence>
<keyword evidence="3 5" id="KW-1133">Transmembrane helix</keyword>
<comment type="catalytic activity">
    <reaction evidence="5">
        <text>a di-trans,poly-cis-dolichal + NADP(+) = a di-trans,poly-cis-polyprenal + NADPH + H(+)</text>
        <dbReference type="Rhea" id="RHEA:80727"/>
        <dbReference type="Rhea" id="RHEA-COMP:19536"/>
        <dbReference type="Rhea" id="RHEA-COMP:19537"/>
        <dbReference type="ChEBI" id="CHEBI:15378"/>
        <dbReference type="ChEBI" id="CHEBI:57783"/>
        <dbReference type="ChEBI" id="CHEBI:58349"/>
        <dbReference type="ChEBI" id="CHEBI:231623"/>
        <dbReference type="ChEBI" id="CHEBI:231637"/>
        <dbReference type="EC" id="1.3.1.94"/>
    </reaction>
    <physiologicalReaction direction="right-to-left" evidence="5">
        <dbReference type="Rhea" id="RHEA:80729"/>
    </physiologicalReaction>
</comment>
<evidence type="ECO:0000313" key="7">
    <source>
        <dbReference type="EMBL" id="KAK4123784.1"/>
    </source>
</evidence>
<keyword evidence="5" id="KW-0256">Endoplasmic reticulum</keyword>
<name>A0AAN6U017_9PEZI</name>
<evidence type="ECO:0000256" key="2">
    <source>
        <dbReference type="ARBA" id="ARBA00022692"/>
    </source>
</evidence>
<accession>A0AAN6U017</accession>
<dbReference type="GO" id="GO:0016095">
    <property type="term" value="P:polyprenol catabolic process"/>
    <property type="evidence" value="ECO:0007669"/>
    <property type="project" value="UniProtKB-UniRule"/>
</dbReference>
<keyword evidence="2 5" id="KW-0812">Transmembrane</keyword>
<dbReference type="EC" id="1.3.1.94" evidence="5"/>
<dbReference type="Pfam" id="PF02544">
    <property type="entry name" value="Steroid_dh"/>
    <property type="match status" value="1"/>
</dbReference>
<evidence type="ECO:0000313" key="8">
    <source>
        <dbReference type="Proteomes" id="UP001302602"/>
    </source>
</evidence>
<dbReference type="InterPro" id="IPR039698">
    <property type="entry name" value="Dfg10/SRD5A3"/>
</dbReference>
<comment type="caution">
    <text evidence="7">The sequence shown here is derived from an EMBL/GenBank/DDBJ whole genome shotgun (WGS) entry which is preliminary data.</text>
</comment>
<dbReference type="PANTHER" id="PTHR14624:SF0">
    <property type="entry name" value="POLYPRENOL REDUCTASE"/>
    <property type="match status" value="1"/>
</dbReference>
<feature type="transmembrane region" description="Helical" evidence="5">
    <location>
        <begin position="167"/>
        <end position="186"/>
    </location>
</feature>
<dbReference type="EMBL" id="MU853228">
    <property type="protein sequence ID" value="KAK4123784.1"/>
    <property type="molecule type" value="Genomic_DNA"/>
</dbReference>